<dbReference type="InterPro" id="IPR051468">
    <property type="entry name" value="Fungal_SecMetab_SDRs"/>
</dbReference>
<dbReference type="InterPro" id="IPR002347">
    <property type="entry name" value="SDR_fam"/>
</dbReference>
<evidence type="ECO:0000313" key="2">
    <source>
        <dbReference type="Proteomes" id="UP000245629"/>
    </source>
</evidence>
<gene>
    <name evidence="1" type="ORF">DEW08_19625</name>
</gene>
<accession>A0A2S2CUV6</accession>
<dbReference type="AlphaFoldDB" id="A0A2S2CUV6"/>
<dbReference type="RefSeq" id="WP_109330441.1">
    <property type="nucleotide sequence ID" value="NZ_CP029354.1"/>
</dbReference>
<dbReference type="PRINTS" id="PR00081">
    <property type="entry name" value="GDHRDH"/>
</dbReference>
<dbReference type="Pfam" id="PF00106">
    <property type="entry name" value="adh_short"/>
    <property type="match status" value="1"/>
</dbReference>
<dbReference type="PANTHER" id="PTHR43544:SF12">
    <property type="entry name" value="NAD(P)-BINDING ROSSMANN-FOLD SUPERFAMILY PROTEIN"/>
    <property type="match status" value="1"/>
</dbReference>
<dbReference type="PANTHER" id="PTHR43544">
    <property type="entry name" value="SHORT-CHAIN DEHYDROGENASE/REDUCTASE"/>
    <property type="match status" value="1"/>
</dbReference>
<dbReference type="GO" id="GO:0005737">
    <property type="term" value="C:cytoplasm"/>
    <property type="evidence" value="ECO:0007669"/>
    <property type="project" value="TreeGrafter"/>
</dbReference>
<dbReference type="SUPFAM" id="SSF51735">
    <property type="entry name" value="NAD(P)-binding Rossmann-fold domains"/>
    <property type="match status" value="1"/>
</dbReference>
<proteinExistence type="predicted"/>
<dbReference type="EMBL" id="CP029354">
    <property type="protein sequence ID" value="AWK88303.1"/>
    <property type="molecule type" value="Genomic_DNA"/>
</dbReference>
<name>A0A2S2CUV6_9PROT</name>
<organism evidence="1 2">
    <name type="scientific">Azospirillum thermophilum</name>
    <dbReference type="NCBI Taxonomy" id="2202148"/>
    <lineage>
        <taxon>Bacteria</taxon>
        <taxon>Pseudomonadati</taxon>
        <taxon>Pseudomonadota</taxon>
        <taxon>Alphaproteobacteria</taxon>
        <taxon>Rhodospirillales</taxon>
        <taxon>Azospirillaceae</taxon>
        <taxon>Azospirillum</taxon>
    </lineage>
</organism>
<dbReference type="KEGG" id="azz:DEW08_19625"/>
<evidence type="ECO:0000313" key="1">
    <source>
        <dbReference type="EMBL" id="AWK88303.1"/>
    </source>
</evidence>
<keyword evidence="2" id="KW-1185">Reference proteome</keyword>
<dbReference type="GO" id="GO:0016491">
    <property type="term" value="F:oxidoreductase activity"/>
    <property type="evidence" value="ECO:0007669"/>
    <property type="project" value="TreeGrafter"/>
</dbReference>
<dbReference type="InterPro" id="IPR036291">
    <property type="entry name" value="NAD(P)-bd_dom_sf"/>
</dbReference>
<protein>
    <submittedName>
        <fullName evidence="1">Short-chain dehydrogenase</fullName>
    </submittedName>
</protein>
<dbReference type="OrthoDB" id="9785826at2"/>
<sequence>MADALPSFPGLAGFGRPVRAVVVGAGGGIGSAVTRLLLADPGVAEVLALARHPVEPAERLRPGHLDLTDEATIAAAAAGAGTVDLVFVATGLLHAGPIQPEKSWRALDPGAMATLYQVNAIGPALVAKHFLPLLPRRGRGVFAAVSARVGSIADNGLGGWYGYRAAKAALNQLVRTAAIELARTRPEAVCVTLHPGTVDTGLSKPFQAGVAADRLFPPERSAACLLAVLNGLTPADSGGLFAWDGQRIPY</sequence>
<reference evidence="2" key="1">
    <citation type="submission" date="2018-05" db="EMBL/GenBank/DDBJ databases">
        <title>Azospirillum thermophila sp. nov., a novel isolated from hot spring.</title>
        <authorList>
            <person name="Zhao Z."/>
        </authorList>
    </citation>
    <scope>NUCLEOTIDE SEQUENCE [LARGE SCALE GENOMIC DNA]</scope>
    <source>
        <strain evidence="2">CFH 70021</strain>
    </source>
</reference>
<dbReference type="Gene3D" id="3.40.50.720">
    <property type="entry name" value="NAD(P)-binding Rossmann-like Domain"/>
    <property type="match status" value="1"/>
</dbReference>
<dbReference type="Proteomes" id="UP000245629">
    <property type="component" value="Chromosome 3"/>
</dbReference>